<sequence>METLLDEALIIATDRWIGPLLEMTTLGVGASVRERLVSGLTAFLASLPENRNTAVGFFEALARAERSDVLRDRLAEGYQSLRASLADVASGDSAYREAAVDAASAVIALYDGVMVQWLLDPHRSVNVEKMVDGLGEALVPRSTRRAEADKQ</sequence>
<evidence type="ECO:0000313" key="2">
    <source>
        <dbReference type="EMBL" id="TPG29751.1"/>
    </source>
</evidence>
<dbReference type="InterPro" id="IPR036271">
    <property type="entry name" value="Tet_transcr_reg_TetR-rel_C_sf"/>
</dbReference>
<reference evidence="2 3" key="1">
    <citation type="journal article" date="2019" name="Environ. Microbiol.">
        <title>Species interactions and distinct microbial communities in high Arctic permafrost affected cryosols are associated with the CH4 and CO2 gas fluxes.</title>
        <authorList>
            <person name="Altshuler I."/>
            <person name="Hamel J."/>
            <person name="Turney S."/>
            <person name="Magnuson E."/>
            <person name="Levesque R."/>
            <person name="Greer C."/>
            <person name="Whyte L.G."/>
        </authorList>
    </citation>
    <scope>NUCLEOTIDE SEQUENCE [LARGE SCALE GENOMIC DNA]</scope>
    <source>
        <strain evidence="2 3">S5.20</strain>
    </source>
</reference>
<comment type="caution">
    <text evidence="2">The sequence shown here is derived from an EMBL/GenBank/DDBJ whole genome shotgun (WGS) entry which is preliminary data.</text>
</comment>
<organism evidence="2 3">
    <name type="scientific">Mycolicibacterium hodleri</name>
    <dbReference type="NCBI Taxonomy" id="49897"/>
    <lineage>
        <taxon>Bacteria</taxon>
        <taxon>Bacillati</taxon>
        <taxon>Actinomycetota</taxon>
        <taxon>Actinomycetes</taxon>
        <taxon>Mycobacteriales</taxon>
        <taxon>Mycobacteriaceae</taxon>
        <taxon>Mycolicibacterium</taxon>
    </lineage>
</organism>
<evidence type="ECO:0000259" key="1">
    <source>
        <dbReference type="Pfam" id="PF13977"/>
    </source>
</evidence>
<proteinExistence type="predicted"/>
<protein>
    <recommendedName>
        <fullName evidence="1">BetI-type transcriptional repressor C-terminal domain-containing protein</fullName>
    </recommendedName>
</protein>
<name>A0A502DZP5_9MYCO</name>
<dbReference type="Pfam" id="PF13977">
    <property type="entry name" value="TetR_C_6"/>
    <property type="match status" value="1"/>
</dbReference>
<dbReference type="Gene3D" id="1.10.357.10">
    <property type="entry name" value="Tetracycline Repressor, domain 2"/>
    <property type="match status" value="1"/>
</dbReference>
<gene>
    <name evidence="2" type="ORF">EAH80_25955</name>
</gene>
<feature type="domain" description="BetI-type transcriptional repressor C-terminal" evidence="1">
    <location>
        <begin position="33"/>
        <end position="130"/>
    </location>
</feature>
<dbReference type="Proteomes" id="UP000320095">
    <property type="component" value="Unassembled WGS sequence"/>
</dbReference>
<dbReference type="AlphaFoldDB" id="A0A502DZP5"/>
<keyword evidence="3" id="KW-1185">Reference proteome</keyword>
<dbReference type="InterPro" id="IPR039538">
    <property type="entry name" value="BetI_C"/>
</dbReference>
<evidence type="ECO:0000313" key="3">
    <source>
        <dbReference type="Proteomes" id="UP000320095"/>
    </source>
</evidence>
<accession>A0A502DZP5</accession>
<dbReference type="SUPFAM" id="SSF48498">
    <property type="entry name" value="Tetracyclin repressor-like, C-terminal domain"/>
    <property type="match status" value="1"/>
</dbReference>
<dbReference type="EMBL" id="RCZG01000015">
    <property type="protein sequence ID" value="TPG29751.1"/>
    <property type="molecule type" value="Genomic_DNA"/>
</dbReference>